<name>A0A0H5QMZ3_9EUKA</name>
<evidence type="ECO:0000313" key="1">
    <source>
        <dbReference type="EMBL" id="CRZ02751.1"/>
    </source>
</evidence>
<proteinExistence type="predicted"/>
<dbReference type="EMBL" id="HACM01002309">
    <property type="protein sequence ID" value="CRZ02751.1"/>
    <property type="molecule type" value="Transcribed_RNA"/>
</dbReference>
<feature type="non-terminal residue" evidence="1">
    <location>
        <position position="1"/>
    </location>
</feature>
<organism evidence="1">
    <name type="scientific">Spongospora subterranea</name>
    <dbReference type="NCBI Taxonomy" id="70186"/>
    <lineage>
        <taxon>Eukaryota</taxon>
        <taxon>Sar</taxon>
        <taxon>Rhizaria</taxon>
        <taxon>Endomyxa</taxon>
        <taxon>Phytomyxea</taxon>
        <taxon>Plasmodiophorida</taxon>
        <taxon>Plasmodiophoridae</taxon>
        <taxon>Spongospora</taxon>
    </lineage>
</organism>
<dbReference type="AlphaFoldDB" id="A0A0H5QMZ3"/>
<protein>
    <submittedName>
        <fullName evidence="1">Uncharacterized protein</fullName>
    </submittedName>
</protein>
<feature type="non-terminal residue" evidence="1">
    <location>
        <position position="124"/>
    </location>
</feature>
<accession>A0A0H5QMZ3</accession>
<sequence length="124" mass="13817">CRSCFDQRQSCTERIGCDRYDAVCDESLCDRALAHCSGLHSSPALFTGSTSQPNLHFSQSIPTTILTNSITNLGQSHLILIGSNIIRFDRHQQFRTVSIVPNNISLTIISDDPVFSDQKEILYI</sequence>
<reference evidence="1" key="1">
    <citation type="submission" date="2015-04" db="EMBL/GenBank/DDBJ databases">
        <title>The genome sequence of the plant pathogenic Rhizarian Plasmodiophora brassicae reveals insights in its biotrophic life cycle and the origin of chitin synthesis.</title>
        <authorList>
            <person name="Schwelm A."/>
            <person name="Fogelqvist J."/>
            <person name="Knaust A."/>
            <person name="Julke S."/>
            <person name="Lilja T."/>
            <person name="Dhandapani V."/>
            <person name="Bonilla-Rosso G."/>
            <person name="Karlsson M."/>
            <person name="Shevchenko A."/>
            <person name="Choi S.R."/>
            <person name="Kim H.G."/>
            <person name="Park J.Y."/>
            <person name="Lim Y.P."/>
            <person name="Ludwig-Muller J."/>
            <person name="Dixelius C."/>
        </authorList>
    </citation>
    <scope>NUCLEOTIDE SEQUENCE</scope>
    <source>
        <tissue evidence="1">Potato root galls</tissue>
    </source>
</reference>